<feature type="region of interest" description="Disordered" evidence="1">
    <location>
        <begin position="26"/>
        <end position="88"/>
    </location>
</feature>
<feature type="compositionally biased region" description="Polar residues" evidence="1">
    <location>
        <begin position="78"/>
        <end position="88"/>
    </location>
</feature>
<comment type="caution">
    <text evidence="2">The sequence shown here is derived from an EMBL/GenBank/DDBJ whole genome shotgun (WGS) entry which is preliminary data.</text>
</comment>
<evidence type="ECO:0000313" key="3">
    <source>
        <dbReference type="Proteomes" id="UP000275267"/>
    </source>
</evidence>
<proteinExistence type="predicted"/>
<gene>
    <name evidence="2" type="ORF">C2845_PM07G27170</name>
</gene>
<organism evidence="2 3">
    <name type="scientific">Panicum miliaceum</name>
    <name type="common">Proso millet</name>
    <name type="synonym">Broomcorn millet</name>
    <dbReference type="NCBI Taxonomy" id="4540"/>
    <lineage>
        <taxon>Eukaryota</taxon>
        <taxon>Viridiplantae</taxon>
        <taxon>Streptophyta</taxon>
        <taxon>Embryophyta</taxon>
        <taxon>Tracheophyta</taxon>
        <taxon>Spermatophyta</taxon>
        <taxon>Magnoliopsida</taxon>
        <taxon>Liliopsida</taxon>
        <taxon>Poales</taxon>
        <taxon>Poaceae</taxon>
        <taxon>PACMAD clade</taxon>
        <taxon>Panicoideae</taxon>
        <taxon>Panicodae</taxon>
        <taxon>Paniceae</taxon>
        <taxon>Panicinae</taxon>
        <taxon>Panicum</taxon>
        <taxon>Panicum sect. Panicum</taxon>
    </lineage>
</organism>
<keyword evidence="3" id="KW-1185">Reference proteome</keyword>
<protein>
    <submittedName>
        <fullName evidence="2">Uncharacterized protein</fullName>
    </submittedName>
</protein>
<reference evidence="3" key="1">
    <citation type="journal article" date="2019" name="Nat. Commun.">
        <title>The genome of broomcorn millet.</title>
        <authorList>
            <person name="Zou C."/>
            <person name="Miki D."/>
            <person name="Li D."/>
            <person name="Tang Q."/>
            <person name="Xiao L."/>
            <person name="Rajput S."/>
            <person name="Deng P."/>
            <person name="Jia W."/>
            <person name="Huang R."/>
            <person name="Zhang M."/>
            <person name="Sun Y."/>
            <person name="Hu J."/>
            <person name="Fu X."/>
            <person name="Schnable P.S."/>
            <person name="Li F."/>
            <person name="Zhang H."/>
            <person name="Feng B."/>
            <person name="Zhu X."/>
            <person name="Liu R."/>
            <person name="Schnable J.C."/>
            <person name="Zhu J.-K."/>
            <person name="Zhang H."/>
        </authorList>
    </citation>
    <scope>NUCLEOTIDE SEQUENCE [LARGE SCALE GENOMIC DNA]</scope>
</reference>
<dbReference type="EMBL" id="PQIB02000004">
    <property type="protein sequence ID" value="RLN22267.1"/>
    <property type="molecule type" value="Genomic_DNA"/>
</dbReference>
<sequence length="88" mass="10407">MHSTYPVSLHMREDRQKVGQSLLSYTSKAKAQKRKSSESNNLTQTDYRSIPMPRMNISLYRMQEVNQSRKNQRESCQTDRNPQRSNSR</sequence>
<dbReference type="AlphaFoldDB" id="A0A3L6SL84"/>
<evidence type="ECO:0000313" key="2">
    <source>
        <dbReference type="EMBL" id="RLN22267.1"/>
    </source>
</evidence>
<feature type="compositionally biased region" description="Polar residues" evidence="1">
    <location>
        <begin position="38"/>
        <end position="47"/>
    </location>
</feature>
<dbReference type="Proteomes" id="UP000275267">
    <property type="component" value="Unassembled WGS sequence"/>
</dbReference>
<evidence type="ECO:0000256" key="1">
    <source>
        <dbReference type="SAM" id="MobiDB-lite"/>
    </source>
</evidence>
<name>A0A3L6SL84_PANMI</name>
<accession>A0A3L6SL84</accession>